<keyword evidence="7" id="KW-1185">Reference proteome</keyword>
<evidence type="ECO:0000259" key="5">
    <source>
        <dbReference type="Pfam" id="PF01869"/>
    </source>
</evidence>
<dbReference type="GO" id="GO:0046872">
    <property type="term" value="F:metal ion binding"/>
    <property type="evidence" value="ECO:0007669"/>
    <property type="project" value="UniProtKB-KW"/>
</dbReference>
<dbReference type="OrthoDB" id="9778513at2"/>
<feature type="domain" description="ATPase BadF/BadG/BcrA/BcrD type" evidence="5">
    <location>
        <begin position="4"/>
        <end position="251"/>
    </location>
</feature>
<evidence type="ECO:0000256" key="3">
    <source>
        <dbReference type="ARBA" id="ARBA00023004"/>
    </source>
</evidence>
<evidence type="ECO:0000256" key="1">
    <source>
        <dbReference type="ARBA" id="ARBA00001966"/>
    </source>
</evidence>
<dbReference type="PANTHER" id="PTHR32329:SF2">
    <property type="entry name" value="BIFUNCTIONAL PROTEIN [INCLUDES 2-HYDROXYACYL-COA DEHYDRATASE (N-TER) AND ITS ACTIVATOR DOMAIN (C_TERM)"/>
    <property type="match status" value="1"/>
</dbReference>
<gene>
    <name evidence="6" type="ORF">SAMN02744037_01454</name>
</gene>
<dbReference type="AlphaFoldDB" id="A0A1M6P452"/>
<comment type="cofactor">
    <cofactor evidence="1">
        <name>[4Fe-4S] cluster</name>
        <dbReference type="ChEBI" id="CHEBI:49883"/>
    </cofactor>
</comment>
<dbReference type="InterPro" id="IPR051805">
    <property type="entry name" value="Dehydratase_Activator_Redct"/>
</dbReference>
<keyword evidence="3" id="KW-0408">Iron</keyword>
<evidence type="ECO:0000313" key="6">
    <source>
        <dbReference type="EMBL" id="SHK02747.1"/>
    </source>
</evidence>
<reference evidence="7" key="1">
    <citation type="submission" date="2016-11" db="EMBL/GenBank/DDBJ databases">
        <authorList>
            <person name="Varghese N."/>
            <person name="Submissions S."/>
        </authorList>
    </citation>
    <scope>NUCLEOTIDE SEQUENCE [LARGE SCALE GENOMIC DNA]</scope>
    <source>
        <strain evidence="7">DSM 15518</strain>
    </source>
</reference>
<keyword evidence="2" id="KW-0479">Metal-binding</keyword>
<organism evidence="6 7">
    <name type="scientific">Tepidibacter formicigenes DSM 15518</name>
    <dbReference type="NCBI Taxonomy" id="1123349"/>
    <lineage>
        <taxon>Bacteria</taxon>
        <taxon>Bacillati</taxon>
        <taxon>Bacillota</taxon>
        <taxon>Clostridia</taxon>
        <taxon>Peptostreptococcales</taxon>
        <taxon>Peptostreptococcaceae</taxon>
        <taxon>Tepidibacter</taxon>
    </lineage>
</organism>
<evidence type="ECO:0000256" key="2">
    <source>
        <dbReference type="ARBA" id="ARBA00022723"/>
    </source>
</evidence>
<dbReference type="EMBL" id="FRAE01000028">
    <property type="protein sequence ID" value="SHK02747.1"/>
    <property type="molecule type" value="Genomic_DNA"/>
</dbReference>
<dbReference type="InterPro" id="IPR008275">
    <property type="entry name" value="CoA_E_activase_dom"/>
</dbReference>
<accession>A0A1M6P452</accession>
<dbReference type="GO" id="GO:0051536">
    <property type="term" value="F:iron-sulfur cluster binding"/>
    <property type="evidence" value="ECO:0007669"/>
    <property type="project" value="UniProtKB-KW"/>
</dbReference>
<sequence length="251" mass="27275">MYSIGVDIGSVATKIVIMKNKEIFDCKVSPSGWSPKETCERLIDEIINRNNIEKDEIKSIVATGYGRIALDFADKKVTEITCHGKGAKFLNSNIKAIIDIGGQDSKVITLDEEGRVLDFIMNDKCAAGTGRFLEIICTAMGIDIKELSSMAYKGKPIKINSMCTVFAESEIISLKSKGAKKEDIAAGLIHSVVDRVSALSSKMVLNEEIFFSGGLCTNEYLKDILEKKINKKISTSEYAQFAGAIGAALLG</sequence>
<dbReference type="SUPFAM" id="SSF53067">
    <property type="entry name" value="Actin-like ATPase domain"/>
    <property type="match status" value="1"/>
</dbReference>
<dbReference type="CDD" id="cd24036">
    <property type="entry name" value="ASKHA_NBD_BcrAD_BadFG_HgdC_HadI"/>
    <property type="match status" value="1"/>
</dbReference>
<keyword evidence="4" id="KW-0411">Iron-sulfur</keyword>
<protein>
    <submittedName>
        <fullName evidence="6">CoA-substrate-specific enzyme activase, putative</fullName>
    </submittedName>
</protein>
<evidence type="ECO:0000313" key="7">
    <source>
        <dbReference type="Proteomes" id="UP000242497"/>
    </source>
</evidence>
<proteinExistence type="predicted"/>
<evidence type="ECO:0000256" key="4">
    <source>
        <dbReference type="ARBA" id="ARBA00023014"/>
    </source>
</evidence>
<dbReference type="InterPro" id="IPR043129">
    <property type="entry name" value="ATPase_NBD"/>
</dbReference>
<dbReference type="Pfam" id="PF01869">
    <property type="entry name" value="BcrAD_BadFG"/>
    <property type="match status" value="1"/>
</dbReference>
<dbReference type="Proteomes" id="UP000242497">
    <property type="component" value="Unassembled WGS sequence"/>
</dbReference>
<dbReference type="Gene3D" id="3.30.420.40">
    <property type="match status" value="2"/>
</dbReference>
<dbReference type="NCBIfam" id="TIGR00241">
    <property type="entry name" value="CoA_E_activ"/>
    <property type="match status" value="1"/>
</dbReference>
<dbReference type="PANTHER" id="PTHR32329">
    <property type="entry name" value="BIFUNCTIONAL PROTEIN [INCLUDES 2-HYDROXYACYL-COA DEHYDRATASE (N-TER) AND ITS ACTIVATOR DOMAIN (C_TERM)-RELATED"/>
    <property type="match status" value="1"/>
</dbReference>
<dbReference type="InterPro" id="IPR002731">
    <property type="entry name" value="ATPase_BadF"/>
</dbReference>
<name>A0A1M6P452_9FIRM</name>
<dbReference type="STRING" id="1123349.SAMN02744037_01454"/>
<dbReference type="RefSeq" id="WP_072888653.1">
    <property type="nucleotide sequence ID" value="NZ_FRAE01000028.1"/>
</dbReference>